<dbReference type="InterPro" id="IPR036271">
    <property type="entry name" value="Tet_transcr_reg_TetR-rel_C_sf"/>
</dbReference>
<evidence type="ECO:0000256" key="4">
    <source>
        <dbReference type="PROSITE-ProRule" id="PRU00335"/>
    </source>
</evidence>
<keyword evidence="2 4" id="KW-0238">DNA-binding</keyword>
<dbReference type="PANTHER" id="PTHR30055:SF234">
    <property type="entry name" value="HTH-TYPE TRANSCRIPTIONAL REGULATOR BETI"/>
    <property type="match status" value="1"/>
</dbReference>
<evidence type="ECO:0000256" key="2">
    <source>
        <dbReference type="ARBA" id="ARBA00023125"/>
    </source>
</evidence>
<dbReference type="InterPro" id="IPR001647">
    <property type="entry name" value="HTH_TetR"/>
</dbReference>
<gene>
    <name evidence="6" type="ORF">SAMN05216266_114165</name>
</gene>
<dbReference type="SUPFAM" id="SSF46689">
    <property type="entry name" value="Homeodomain-like"/>
    <property type="match status" value="1"/>
</dbReference>
<name>A0A1I1BPK4_9PSEU</name>
<dbReference type="Pfam" id="PF00440">
    <property type="entry name" value="TetR_N"/>
    <property type="match status" value="1"/>
</dbReference>
<dbReference type="PROSITE" id="PS50977">
    <property type="entry name" value="HTH_TETR_2"/>
    <property type="match status" value="1"/>
</dbReference>
<feature type="DNA-binding region" description="H-T-H motif" evidence="4">
    <location>
        <begin position="24"/>
        <end position="43"/>
    </location>
</feature>
<evidence type="ECO:0000313" key="6">
    <source>
        <dbReference type="EMBL" id="SFB50273.1"/>
    </source>
</evidence>
<reference evidence="7" key="1">
    <citation type="submission" date="2016-10" db="EMBL/GenBank/DDBJ databases">
        <authorList>
            <person name="Varghese N."/>
            <person name="Submissions S."/>
        </authorList>
    </citation>
    <scope>NUCLEOTIDE SEQUENCE [LARGE SCALE GENOMIC DNA]</scope>
    <source>
        <strain evidence="7">CGMCC 4.3568</strain>
    </source>
</reference>
<keyword evidence="7" id="KW-1185">Reference proteome</keyword>
<dbReference type="PRINTS" id="PR00455">
    <property type="entry name" value="HTHTETR"/>
</dbReference>
<dbReference type="InterPro" id="IPR050109">
    <property type="entry name" value="HTH-type_TetR-like_transc_reg"/>
</dbReference>
<dbReference type="EMBL" id="FOKG01000014">
    <property type="protein sequence ID" value="SFB50273.1"/>
    <property type="molecule type" value="Genomic_DNA"/>
</dbReference>
<feature type="domain" description="HTH tetR-type" evidence="5">
    <location>
        <begin position="1"/>
        <end position="61"/>
    </location>
</feature>
<sequence>MNTRDRILDAAAHVMHTRGLAHATTKEIARQAGYSEATLYKHFRDKTDLFVGVLSERVPSDLLTVLAGLREQVGQGRVAETLEEVARGAIAFYGATFPMAASVFSEPGLLAAHRKALAERGSGPETVRDAVAAYLVAEQRAGAIGADVDAESVAALLLGACLQHAFLSNFAGDSESVEGNEKLAASFVRTLVSGLWA</sequence>
<evidence type="ECO:0000256" key="3">
    <source>
        <dbReference type="ARBA" id="ARBA00023163"/>
    </source>
</evidence>
<dbReference type="AlphaFoldDB" id="A0A1I1BPK4"/>
<evidence type="ECO:0000256" key="1">
    <source>
        <dbReference type="ARBA" id="ARBA00023015"/>
    </source>
</evidence>
<dbReference type="STRING" id="490629.SAMN05216266_114165"/>
<accession>A0A1I1BPK4</accession>
<proteinExistence type="predicted"/>
<dbReference type="SUPFAM" id="SSF48498">
    <property type="entry name" value="Tetracyclin repressor-like, C-terminal domain"/>
    <property type="match status" value="1"/>
</dbReference>
<evidence type="ECO:0000313" key="7">
    <source>
        <dbReference type="Proteomes" id="UP000243799"/>
    </source>
</evidence>
<dbReference type="PANTHER" id="PTHR30055">
    <property type="entry name" value="HTH-TYPE TRANSCRIPTIONAL REGULATOR RUTR"/>
    <property type="match status" value="1"/>
</dbReference>
<dbReference type="Gene3D" id="1.10.357.10">
    <property type="entry name" value="Tetracycline Repressor, domain 2"/>
    <property type="match status" value="1"/>
</dbReference>
<dbReference type="Proteomes" id="UP000243799">
    <property type="component" value="Unassembled WGS sequence"/>
</dbReference>
<keyword evidence="1" id="KW-0805">Transcription regulation</keyword>
<dbReference type="InterPro" id="IPR009057">
    <property type="entry name" value="Homeodomain-like_sf"/>
</dbReference>
<evidence type="ECO:0000259" key="5">
    <source>
        <dbReference type="PROSITE" id="PS50977"/>
    </source>
</evidence>
<dbReference type="GO" id="GO:0003700">
    <property type="term" value="F:DNA-binding transcription factor activity"/>
    <property type="evidence" value="ECO:0007669"/>
    <property type="project" value="TreeGrafter"/>
</dbReference>
<dbReference type="RefSeq" id="WP_177242742.1">
    <property type="nucleotide sequence ID" value="NZ_FOKG01000014.1"/>
</dbReference>
<protein>
    <submittedName>
        <fullName evidence="6">Transcriptional regulator, TetR family</fullName>
    </submittedName>
</protein>
<keyword evidence="3" id="KW-0804">Transcription</keyword>
<organism evidence="6 7">
    <name type="scientific">Amycolatopsis marina</name>
    <dbReference type="NCBI Taxonomy" id="490629"/>
    <lineage>
        <taxon>Bacteria</taxon>
        <taxon>Bacillati</taxon>
        <taxon>Actinomycetota</taxon>
        <taxon>Actinomycetes</taxon>
        <taxon>Pseudonocardiales</taxon>
        <taxon>Pseudonocardiaceae</taxon>
        <taxon>Amycolatopsis</taxon>
    </lineage>
</organism>
<dbReference type="GO" id="GO:0000976">
    <property type="term" value="F:transcription cis-regulatory region binding"/>
    <property type="evidence" value="ECO:0007669"/>
    <property type="project" value="TreeGrafter"/>
</dbReference>